<dbReference type="GO" id="GO:0004326">
    <property type="term" value="F:tetrahydrofolylpolyglutamate synthase activity"/>
    <property type="evidence" value="ECO:0007669"/>
    <property type="project" value="UniProtKB-EC"/>
</dbReference>
<evidence type="ECO:0000313" key="26">
    <source>
        <dbReference type="Proteomes" id="UP000556700"/>
    </source>
</evidence>
<evidence type="ECO:0000256" key="10">
    <source>
        <dbReference type="ARBA" id="ARBA00022723"/>
    </source>
</evidence>
<dbReference type="GO" id="GO:0005737">
    <property type="term" value="C:cytoplasm"/>
    <property type="evidence" value="ECO:0007669"/>
    <property type="project" value="TreeGrafter"/>
</dbReference>
<dbReference type="InterPro" id="IPR004101">
    <property type="entry name" value="Mur_ligase_C"/>
</dbReference>
<dbReference type="NCBIfam" id="TIGR01499">
    <property type="entry name" value="folC"/>
    <property type="match status" value="1"/>
</dbReference>
<evidence type="ECO:0000256" key="14">
    <source>
        <dbReference type="ARBA" id="ARBA00022909"/>
    </source>
</evidence>
<keyword evidence="11 22" id="KW-0547">Nucleotide-binding</keyword>
<reference evidence="25 26" key="1">
    <citation type="submission" date="2020-06" db="EMBL/GenBank/DDBJ databases">
        <authorList>
            <person name="Criscuolo A."/>
        </authorList>
    </citation>
    <scope>NUCLEOTIDE SEQUENCE [LARGE SCALE GENOMIC DNA]</scope>
    <source>
        <strain evidence="26">CIP 110025</strain>
    </source>
</reference>
<dbReference type="InterPro" id="IPR018109">
    <property type="entry name" value="Folylpolyglutamate_synth_CS"/>
</dbReference>
<evidence type="ECO:0000256" key="19">
    <source>
        <dbReference type="ARBA" id="ARBA00047808"/>
    </source>
</evidence>
<keyword evidence="26" id="KW-1185">Reference proteome</keyword>
<evidence type="ECO:0000256" key="15">
    <source>
        <dbReference type="ARBA" id="ARBA00030048"/>
    </source>
</evidence>
<sequence>MKIISINRYFIQKMNYQETTNWMFNQLPMYQLQGASAYKEDLTNIKLLSAHLGNPEKQLKYIHVAGTNGKGSTSHMLASVLQESGYKVGLYTSPHLKDFRERIKINGSNISEDFVVEFIAQHKDFFEANDLSFFEMSVGLAFDYFASEKVDIAIIEVGLGGRLDATNIITPLISVITNIDLDHMQFLGNTPREIAGEKAGIIKPNVPVVIGEYTPETQPVFLAKAKENQSAIYFAADLVTEVFPSDLIGDYQFHNKKTVQQTIEVLNAQKEFKVSIENLKTGLLNVSKNTGLQGRWQQLGENPKIICDTAHNKHGLAIVMKQIQKENFENLHIVLGVVNDKDLDSILPLFPKKAQYYFCRPDSSRGLATEILQETAKKHDLFGEKHESVISAFDAARKNAGKNDFIYVGGSTFVVAELPLK</sequence>
<dbReference type="GO" id="GO:0046656">
    <property type="term" value="P:folic acid biosynthetic process"/>
    <property type="evidence" value="ECO:0007669"/>
    <property type="project" value="UniProtKB-KW"/>
</dbReference>
<organism evidence="25 26">
    <name type="scientific">Flavobacterium chungangense</name>
    <dbReference type="NCBI Taxonomy" id="554283"/>
    <lineage>
        <taxon>Bacteria</taxon>
        <taxon>Pseudomonadati</taxon>
        <taxon>Bacteroidota</taxon>
        <taxon>Flavobacteriia</taxon>
        <taxon>Flavobacteriales</taxon>
        <taxon>Flavobacteriaceae</taxon>
        <taxon>Flavobacterium</taxon>
    </lineage>
</organism>
<dbReference type="PANTHER" id="PTHR11136:SF0">
    <property type="entry name" value="DIHYDROFOLATE SYNTHETASE-RELATED"/>
    <property type="match status" value="1"/>
</dbReference>
<comment type="function">
    <text evidence="2">Functions in two distinct reactions of the de novo folate biosynthetic pathway. Catalyzes the addition of a glutamate residue to dihydropteroate (7,8-dihydropteroate or H2Pte) to form dihydrofolate (7,8-dihydrofolate monoglutamate or H2Pte-Glu). Also catalyzes successive additions of L-glutamate to tetrahydrofolate or 10-formyltetrahydrofolate or 5,10-methylenetetrahydrofolate, leading to folylpolyglutamate derivatives.</text>
</comment>
<evidence type="ECO:0000256" key="6">
    <source>
        <dbReference type="ARBA" id="ARBA00013023"/>
    </source>
</evidence>
<evidence type="ECO:0000256" key="16">
    <source>
        <dbReference type="ARBA" id="ARBA00030592"/>
    </source>
</evidence>
<dbReference type="GO" id="GO:0005524">
    <property type="term" value="F:ATP binding"/>
    <property type="evidence" value="ECO:0007669"/>
    <property type="project" value="UniProtKB-KW"/>
</dbReference>
<evidence type="ECO:0000256" key="13">
    <source>
        <dbReference type="ARBA" id="ARBA00022842"/>
    </source>
</evidence>
<comment type="cofactor">
    <cofactor evidence="1">
        <name>Mg(2+)</name>
        <dbReference type="ChEBI" id="CHEBI:18420"/>
    </cofactor>
</comment>
<feature type="domain" description="Mur ligase C-terminal" evidence="23">
    <location>
        <begin position="294"/>
        <end position="411"/>
    </location>
</feature>
<keyword evidence="10" id="KW-0479">Metal-binding</keyword>
<dbReference type="EMBL" id="CAIJDO010000050">
    <property type="protein sequence ID" value="CAD0000645.1"/>
    <property type="molecule type" value="Genomic_DNA"/>
</dbReference>
<comment type="similarity">
    <text evidence="5 22">Belongs to the folylpolyglutamate synthase family.</text>
</comment>
<comment type="pathway">
    <text evidence="3">Cofactor biosynthesis; tetrahydrofolate biosynthesis; 7,8-dihydrofolate from 2-amino-4-hydroxy-6-hydroxymethyl-7,8-dihydropteridine diphosphate and 4-aminobenzoate: step 2/2.</text>
</comment>
<comment type="catalytic activity">
    <reaction evidence="19">
        <text>10-formyltetrahydrofolyl-(gamma-L-Glu)(n) + L-glutamate + ATP = 10-formyltetrahydrofolyl-(gamma-L-Glu)(n+1) + ADP + phosphate + H(+)</text>
        <dbReference type="Rhea" id="RHEA:51904"/>
        <dbReference type="Rhea" id="RHEA-COMP:13088"/>
        <dbReference type="Rhea" id="RHEA-COMP:14300"/>
        <dbReference type="ChEBI" id="CHEBI:15378"/>
        <dbReference type="ChEBI" id="CHEBI:29985"/>
        <dbReference type="ChEBI" id="CHEBI:30616"/>
        <dbReference type="ChEBI" id="CHEBI:43474"/>
        <dbReference type="ChEBI" id="CHEBI:134413"/>
        <dbReference type="ChEBI" id="CHEBI:456216"/>
        <dbReference type="EC" id="6.3.2.17"/>
    </reaction>
</comment>
<gene>
    <name evidence="25" type="ORF">FLACHUCJ7_00152</name>
</gene>
<evidence type="ECO:0000256" key="4">
    <source>
        <dbReference type="ARBA" id="ARBA00005150"/>
    </source>
</evidence>
<dbReference type="FunFam" id="3.40.1190.10:FF:000011">
    <property type="entry name" value="Folylpolyglutamate synthase/dihydrofolate synthase"/>
    <property type="match status" value="1"/>
</dbReference>
<evidence type="ECO:0000256" key="18">
    <source>
        <dbReference type="ARBA" id="ARBA00047493"/>
    </source>
</evidence>
<accession>A0A6V6YMI5</accession>
<comment type="pathway">
    <text evidence="4">Cofactor biosynthesis; tetrahydrofolylpolyglutamate biosynthesis.</text>
</comment>
<dbReference type="PIRSF" id="PIRSF001563">
    <property type="entry name" value="Folylpolyglu_synth"/>
    <property type="match status" value="1"/>
</dbReference>
<evidence type="ECO:0000259" key="23">
    <source>
        <dbReference type="Pfam" id="PF02875"/>
    </source>
</evidence>
<evidence type="ECO:0000256" key="9">
    <source>
        <dbReference type="ARBA" id="ARBA00022598"/>
    </source>
</evidence>
<keyword evidence="12 22" id="KW-0067">ATP-binding</keyword>
<dbReference type="EC" id="6.3.2.17" evidence="7"/>
<comment type="caution">
    <text evidence="25">The sequence shown here is derived from an EMBL/GenBank/DDBJ whole genome shotgun (WGS) entry which is preliminary data.</text>
</comment>
<dbReference type="PROSITE" id="PS01012">
    <property type="entry name" value="FOLYLPOLYGLU_SYNT_2"/>
    <property type="match status" value="1"/>
</dbReference>
<dbReference type="GO" id="GO:0046872">
    <property type="term" value="F:metal ion binding"/>
    <property type="evidence" value="ECO:0007669"/>
    <property type="project" value="UniProtKB-KW"/>
</dbReference>
<keyword evidence="13" id="KW-0460">Magnesium</keyword>
<evidence type="ECO:0000256" key="1">
    <source>
        <dbReference type="ARBA" id="ARBA00001946"/>
    </source>
</evidence>
<evidence type="ECO:0000259" key="24">
    <source>
        <dbReference type="Pfam" id="PF08245"/>
    </source>
</evidence>
<dbReference type="InterPro" id="IPR013221">
    <property type="entry name" value="Mur_ligase_cen"/>
</dbReference>
<dbReference type="Proteomes" id="UP000556700">
    <property type="component" value="Unassembled WGS sequence"/>
</dbReference>
<evidence type="ECO:0000256" key="20">
    <source>
        <dbReference type="ARBA" id="ARBA00049035"/>
    </source>
</evidence>
<keyword evidence="14" id="KW-0289">Folate biosynthesis</keyword>
<dbReference type="PROSITE" id="PS01011">
    <property type="entry name" value="FOLYLPOLYGLU_SYNT_1"/>
    <property type="match status" value="1"/>
</dbReference>
<dbReference type="Gene3D" id="3.90.190.20">
    <property type="entry name" value="Mur ligase, C-terminal domain"/>
    <property type="match status" value="1"/>
</dbReference>
<dbReference type="Pfam" id="PF02875">
    <property type="entry name" value="Mur_ligase_C"/>
    <property type="match status" value="1"/>
</dbReference>
<comment type="catalytic activity">
    <reaction evidence="20">
        <text>(6R)-5,10-methylenetetrahydrofolyl-(gamma-L-Glu)(n) + L-glutamate + ATP = (6R)-5,10-methylenetetrahydrofolyl-(gamma-L-Glu)(n+1) + ADP + phosphate + H(+)</text>
        <dbReference type="Rhea" id="RHEA:51912"/>
        <dbReference type="Rhea" id="RHEA-COMP:13257"/>
        <dbReference type="Rhea" id="RHEA-COMP:13258"/>
        <dbReference type="ChEBI" id="CHEBI:15378"/>
        <dbReference type="ChEBI" id="CHEBI:29985"/>
        <dbReference type="ChEBI" id="CHEBI:30616"/>
        <dbReference type="ChEBI" id="CHEBI:43474"/>
        <dbReference type="ChEBI" id="CHEBI:136572"/>
        <dbReference type="ChEBI" id="CHEBI:456216"/>
        <dbReference type="EC" id="6.3.2.17"/>
    </reaction>
</comment>
<dbReference type="Gene3D" id="3.40.1190.10">
    <property type="entry name" value="Mur-like, catalytic domain"/>
    <property type="match status" value="1"/>
</dbReference>
<evidence type="ECO:0000256" key="2">
    <source>
        <dbReference type="ARBA" id="ARBA00002714"/>
    </source>
</evidence>
<dbReference type="SUPFAM" id="SSF53244">
    <property type="entry name" value="MurD-like peptide ligases, peptide-binding domain"/>
    <property type="match status" value="1"/>
</dbReference>
<evidence type="ECO:0000256" key="8">
    <source>
        <dbReference type="ARBA" id="ARBA00019357"/>
    </source>
</evidence>
<dbReference type="InterPro" id="IPR036565">
    <property type="entry name" value="Mur-like_cat_sf"/>
</dbReference>
<dbReference type="GO" id="GO:0008841">
    <property type="term" value="F:dihydrofolate synthase activity"/>
    <property type="evidence" value="ECO:0007669"/>
    <property type="project" value="UniProtKB-EC"/>
</dbReference>
<evidence type="ECO:0000256" key="17">
    <source>
        <dbReference type="ARBA" id="ARBA00032510"/>
    </source>
</evidence>
<protein>
    <recommendedName>
        <fullName evidence="8">Dihydrofolate synthase/folylpolyglutamate synthase</fullName>
        <ecNumber evidence="6">6.3.2.12</ecNumber>
        <ecNumber evidence="7">6.3.2.17</ecNumber>
    </recommendedName>
    <alternativeName>
        <fullName evidence="17">Folylpoly-gamma-glutamate synthetase-dihydrofolate synthetase</fullName>
    </alternativeName>
    <alternativeName>
        <fullName evidence="15">Folylpolyglutamate synthetase</fullName>
    </alternativeName>
    <alternativeName>
        <fullName evidence="16">Tetrahydrofolylpolyglutamate synthase</fullName>
    </alternativeName>
</protein>
<evidence type="ECO:0000256" key="3">
    <source>
        <dbReference type="ARBA" id="ARBA00004799"/>
    </source>
</evidence>
<name>A0A6V6YMI5_9FLAO</name>
<proteinExistence type="inferred from homology"/>
<dbReference type="SUPFAM" id="SSF53623">
    <property type="entry name" value="MurD-like peptide ligases, catalytic domain"/>
    <property type="match status" value="1"/>
</dbReference>
<dbReference type="AlphaFoldDB" id="A0A6V6YMI5"/>
<evidence type="ECO:0000256" key="11">
    <source>
        <dbReference type="ARBA" id="ARBA00022741"/>
    </source>
</evidence>
<dbReference type="InterPro" id="IPR036615">
    <property type="entry name" value="Mur_ligase_C_dom_sf"/>
</dbReference>
<feature type="domain" description="Mur ligase central" evidence="24">
    <location>
        <begin position="64"/>
        <end position="215"/>
    </location>
</feature>
<evidence type="ECO:0000256" key="7">
    <source>
        <dbReference type="ARBA" id="ARBA00013025"/>
    </source>
</evidence>
<evidence type="ECO:0000256" key="12">
    <source>
        <dbReference type="ARBA" id="ARBA00022840"/>
    </source>
</evidence>
<evidence type="ECO:0000313" key="25">
    <source>
        <dbReference type="EMBL" id="CAD0000645.1"/>
    </source>
</evidence>
<dbReference type="InterPro" id="IPR001645">
    <property type="entry name" value="Folylpolyglutamate_synth"/>
</dbReference>
<evidence type="ECO:0000256" key="22">
    <source>
        <dbReference type="PIRNR" id="PIRNR001563"/>
    </source>
</evidence>
<keyword evidence="9 22" id="KW-0436">Ligase</keyword>
<comment type="catalytic activity">
    <reaction evidence="21">
        <text>7,8-dihydropteroate + L-glutamate + ATP = 7,8-dihydrofolate + ADP + phosphate + H(+)</text>
        <dbReference type="Rhea" id="RHEA:23584"/>
        <dbReference type="ChEBI" id="CHEBI:15378"/>
        <dbReference type="ChEBI" id="CHEBI:17839"/>
        <dbReference type="ChEBI" id="CHEBI:29985"/>
        <dbReference type="ChEBI" id="CHEBI:30616"/>
        <dbReference type="ChEBI" id="CHEBI:43474"/>
        <dbReference type="ChEBI" id="CHEBI:57451"/>
        <dbReference type="ChEBI" id="CHEBI:456216"/>
        <dbReference type="EC" id="6.3.2.12"/>
    </reaction>
</comment>
<dbReference type="EC" id="6.3.2.12" evidence="6"/>
<evidence type="ECO:0000256" key="21">
    <source>
        <dbReference type="ARBA" id="ARBA00049161"/>
    </source>
</evidence>
<dbReference type="Pfam" id="PF08245">
    <property type="entry name" value="Mur_ligase_M"/>
    <property type="match status" value="1"/>
</dbReference>
<dbReference type="PANTHER" id="PTHR11136">
    <property type="entry name" value="FOLYLPOLYGLUTAMATE SYNTHASE-RELATED"/>
    <property type="match status" value="1"/>
</dbReference>
<evidence type="ECO:0000256" key="5">
    <source>
        <dbReference type="ARBA" id="ARBA00008276"/>
    </source>
</evidence>
<comment type="catalytic activity">
    <reaction evidence="18">
        <text>(6S)-5,6,7,8-tetrahydrofolyl-(gamma-L-Glu)(n) + L-glutamate + ATP = (6S)-5,6,7,8-tetrahydrofolyl-(gamma-L-Glu)(n+1) + ADP + phosphate + H(+)</text>
        <dbReference type="Rhea" id="RHEA:10580"/>
        <dbReference type="Rhea" id="RHEA-COMP:14738"/>
        <dbReference type="Rhea" id="RHEA-COMP:14740"/>
        <dbReference type="ChEBI" id="CHEBI:15378"/>
        <dbReference type="ChEBI" id="CHEBI:29985"/>
        <dbReference type="ChEBI" id="CHEBI:30616"/>
        <dbReference type="ChEBI" id="CHEBI:43474"/>
        <dbReference type="ChEBI" id="CHEBI:141005"/>
        <dbReference type="ChEBI" id="CHEBI:456216"/>
        <dbReference type="EC" id="6.3.2.17"/>
    </reaction>
</comment>